<protein>
    <submittedName>
        <fullName evidence="2 3">Uncharacterized protein</fullName>
    </submittedName>
</protein>
<evidence type="ECO:0000313" key="2">
    <source>
        <dbReference type="EMBL" id="OAV92942.1"/>
    </source>
</evidence>
<reference evidence="3" key="4">
    <citation type="submission" date="2025-05" db="UniProtKB">
        <authorList>
            <consortium name="EnsemblFungi"/>
        </authorList>
    </citation>
    <scope>IDENTIFICATION</scope>
    <source>
        <strain evidence="3">isolate 1-1 / race 1 (BBBD)</strain>
    </source>
</reference>
<reference evidence="3 4" key="3">
    <citation type="journal article" date="2017" name="G3 (Bethesda)">
        <title>Comparative analysis highlights variable genome content of wheat rusts and divergence of the mating loci.</title>
        <authorList>
            <person name="Cuomo C.A."/>
            <person name="Bakkeren G."/>
            <person name="Khalil H.B."/>
            <person name="Panwar V."/>
            <person name="Joly D."/>
            <person name="Linning R."/>
            <person name="Sakthikumar S."/>
            <person name="Song X."/>
            <person name="Adiconis X."/>
            <person name="Fan L."/>
            <person name="Goldberg J.M."/>
            <person name="Levin J.Z."/>
            <person name="Young S."/>
            <person name="Zeng Q."/>
            <person name="Anikster Y."/>
            <person name="Bruce M."/>
            <person name="Wang M."/>
            <person name="Yin C."/>
            <person name="McCallum B."/>
            <person name="Szabo L.J."/>
            <person name="Hulbert S."/>
            <person name="Chen X."/>
            <person name="Fellers J.P."/>
        </authorList>
    </citation>
    <scope>NUCLEOTIDE SEQUENCE</scope>
    <source>
        <strain evidence="4">Isolate 1-1 / race 1 (BBBD)</strain>
        <strain evidence="3">isolate 1-1 / race 1 (BBBD)</strain>
    </source>
</reference>
<organism evidence="2">
    <name type="scientific">Puccinia triticina (isolate 1-1 / race 1 (BBBD))</name>
    <name type="common">Brown leaf rust fungus</name>
    <dbReference type="NCBI Taxonomy" id="630390"/>
    <lineage>
        <taxon>Eukaryota</taxon>
        <taxon>Fungi</taxon>
        <taxon>Dikarya</taxon>
        <taxon>Basidiomycota</taxon>
        <taxon>Pucciniomycotina</taxon>
        <taxon>Pucciniomycetes</taxon>
        <taxon>Pucciniales</taxon>
        <taxon>Pucciniaceae</taxon>
        <taxon>Puccinia</taxon>
    </lineage>
</organism>
<keyword evidence="4" id="KW-1185">Reference proteome</keyword>
<name>A0A180GKR0_PUCT1</name>
<evidence type="ECO:0000256" key="1">
    <source>
        <dbReference type="SAM" id="SignalP"/>
    </source>
</evidence>
<feature type="signal peptide" evidence="1">
    <location>
        <begin position="1"/>
        <end position="22"/>
    </location>
</feature>
<sequence>MWLPHYLLVFVSIGQLVANTCAFLSPGSKFWRPERHAPAEFLAGTTTGSFLTLPHEQAITAFKTEIATLNTLFQNLRVGDLRHYSNLQKNAYKHLHQVLNYLLHHHSMYLEHLEQWCGALTNIAIENESGFGPISDSILYAFHTLQLRHRRNTHLTEALHGMVSRLMPQPSGILVNVGSWVPWSHELRHPHLGFTREFLSWEHHLKQVSLDEPRLRPLGVAIDENNTGYITQNLKKIIKEIFSIEPANDLSAETRVASIAVLVHLTTNSANKSIKKERAKLMKSLITKRKCYFLLSHERALLGSSLKSLGYSSPINLPEKKVSKRAVCDVNI</sequence>
<evidence type="ECO:0000313" key="4">
    <source>
        <dbReference type="Proteomes" id="UP000005240"/>
    </source>
</evidence>
<reference evidence="2" key="1">
    <citation type="submission" date="2009-11" db="EMBL/GenBank/DDBJ databases">
        <authorList>
            <consortium name="The Broad Institute Genome Sequencing Platform"/>
            <person name="Ward D."/>
            <person name="Feldgarden M."/>
            <person name="Earl A."/>
            <person name="Young S.K."/>
            <person name="Zeng Q."/>
            <person name="Koehrsen M."/>
            <person name="Alvarado L."/>
            <person name="Berlin A."/>
            <person name="Bochicchio J."/>
            <person name="Borenstein D."/>
            <person name="Chapman S.B."/>
            <person name="Chen Z."/>
            <person name="Engels R."/>
            <person name="Freedman E."/>
            <person name="Gellesch M."/>
            <person name="Goldberg J."/>
            <person name="Griggs A."/>
            <person name="Gujja S."/>
            <person name="Heilman E."/>
            <person name="Heiman D."/>
            <person name="Hepburn T."/>
            <person name="Howarth C."/>
            <person name="Jen D."/>
            <person name="Larson L."/>
            <person name="Lewis B."/>
            <person name="Mehta T."/>
            <person name="Park D."/>
            <person name="Pearson M."/>
            <person name="Roberts A."/>
            <person name="Saif S."/>
            <person name="Shea T."/>
            <person name="Shenoy N."/>
            <person name="Sisk P."/>
            <person name="Stolte C."/>
            <person name="Sykes S."/>
            <person name="Thomson T."/>
            <person name="Walk T."/>
            <person name="White J."/>
            <person name="Yandava C."/>
            <person name="Izard J."/>
            <person name="Baranova O.V."/>
            <person name="Blanton J.M."/>
            <person name="Tanner A.C."/>
            <person name="Dewhirst F.E."/>
            <person name="Haas B."/>
            <person name="Nusbaum C."/>
            <person name="Birren B."/>
        </authorList>
    </citation>
    <scope>NUCLEOTIDE SEQUENCE [LARGE SCALE GENOMIC DNA]</scope>
    <source>
        <strain evidence="2">1-1 BBBD Race 1</strain>
    </source>
</reference>
<evidence type="ECO:0000313" key="3">
    <source>
        <dbReference type="EnsemblFungi" id="PTTG_27485-t43_1-p1"/>
    </source>
</evidence>
<dbReference type="OrthoDB" id="2507636at2759"/>
<accession>A0A180GKR0</accession>
<feature type="chain" id="PRO_5008110015" evidence="1">
    <location>
        <begin position="23"/>
        <end position="332"/>
    </location>
</feature>
<dbReference type="AlphaFoldDB" id="A0A180GKR0"/>
<dbReference type="Proteomes" id="UP000005240">
    <property type="component" value="Unassembled WGS sequence"/>
</dbReference>
<dbReference type="EnsemblFungi" id="PTTG_27485-t43_1">
    <property type="protein sequence ID" value="PTTG_27485-t43_1-p1"/>
    <property type="gene ID" value="PTTG_27485"/>
</dbReference>
<dbReference type="VEuPathDB" id="FungiDB:PTTG_27485"/>
<dbReference type="EMBL" id="ADAS02000057">
    <property type="protein sequence ID" value="OAV92942.1"/>
    <property type="molecule type" value="Genomic_DNA"/>
</dbReference>
<reference evidence="2" key="2">
    <citation type="submission" date="2016-05" db="EMBL/GenBank/DDBJ databases">
        <title>Comparative analysis highlights variable genome content of wheat rusts and divergence of the mating loci.</title>
        <authorList>
            <person name="Cuomo C.A."/>
            <person name="Bakkeren G."/>
            <person name="Szabo L."/>
            <person name="Khalil H."/>
            <person name="Joly D."/>
            <person name="Goldberg J."/>
            <person name="Young S."/>
            <person name="Zeng Q."/>
            <person name="Fellers J."/>
        </authorList>
    </citation>
    <scope>NUCLEOTIDE SEQUENCE [LARGE SCALE GENOMIC DNA]</scope>
    <source>
        <strain evidence="2">1-1 BBBD Race 1</strain>
    </source>
</reference>
<gene>
    <name evidence="2" type="ORF">PTTG_27485</name>
</gene>
<proteinExistence type="predicted"/>
<keyword evidence="1" id="KW-0732">Signal</keyword>